<comment type="caution">
    <text evidence="3">The sequence shown here is derived from an EMBL/GenBank/DDBJ whole genome shotgun (WGS) entry which is preliminary data.</text>
</comment>
<evidence type="ECO:0000313" key="3">
    <source>
        <dbReference type="EMBL" id="GAA3656414.1"/>
    </source>
</evidence>
<reference evidence="4" key="1">
    <citation type="journal article" date="2019" name="Int. J. Syst. Evol. Microbiol.">
        <title>The Global Catalogue of Microorganisms (GCM) 10K type strain sequencing project: providing services to taxonomists for standard genome sequencing and annotation.</title>
        <authorList>
            <consortium name="The Broad Institute Genomics Platform"/>
            <consortium name="The Broad Institute Genome Sequencing Center for Infectious Disease"/>
            <person name="Wu L."/>
            <person name="Ma J."/>
        </authorList>
    </citation>
    <scope>NUCLEOTIDE SEQUENCE [LARGE SCALE GENOMIC DNA]</scope>
    <source>
        <strain evidence="4">JCM 17494</strain>
    </source>
</reference>
<name>A0ABP7BE38_9PSEU</name>
<dbReference type="Gene3D" id="3.40.430.10">
    <property type="entry name" value="Dihydrofolate Reductase, subunit A"/>
    <property type="match status" value="1"/>
</dbReference>
<accession>A0ABP7BE38</accession>
<dbReference type="EMBL" id="BAABBE010000013">
    <property type="protein sequence ID" value="GAA3656414.1"/>
    <property type="molecule type" value="Genomic_DNA"/>
</dbReference>
<proteinExistence type="predicted"/>
<feature type="domain" description="Bacterial bifunctional deaminase-reductase C-terminal" evidence="2">
    <location>
        <begin position="126"/>
        <end position="202"/>
    </location>
</feature>
<protein>
    <submittedName>
        <fullName evidence="3">Dihydrofolate reductase family protein</fullName>
    </submittedName>
</protein>
<feature type="compositionally biased region" description="Polar residues" evidence="1">
    <location>
        <begin position="1"/>
        <end position="18"/>
    </location>
</feature>
<dbReference type="Pfam" id="PF01872">
    <property type="entry name" value="RibD_C"/>
    <property type="match status" value="1"/>
</dbReference>
<organism evidence="3 4">
    <name type="scientific">Lentzea roselyniae</name>
    <dbReference type="NCBI Taxonomy" id="531940"/>
    <lineage>
        <taxon>Bacteria</taxon>
        <taxon>Bacillati</taxon>
        <taxon>Actinomycetota</taxon>
        <taxon>Actinomycetes</taxon>
        <taxon>Pseudonocardiales</taxon>
        <taxon>Pseudonocardiaceae</taxon>
        <taxon>Lentzea</taxon>
    </lineage>
</organism>
<gene>
    <name evidence="3" type="ORF">GCM10022267_48280</name>
</gene>
<dbReference type="InterPro" id="IPR002734">
    <property type="entry name" value="RibDG_C"/>
</dbReference>
<evidence type="ECO:0000259" key="2">
    <source>
        <dbReference type="Pfam" id="PF01872"/>
    </source>
</evidence>
<dbReference type="Proteomes" id="UP001500711">
    <property type="component" value="Unassembled WGS sequence"/>
</dbReference>
<sequence length="236" mass="24773">MWTVSQVGSVCATGSLSKSGCPVRRRGDGHTQGGTENGQGYTGASTSIDGYVSGPDFSGFDKLFRWYEAGDVAFTVPTGTMTFNLTPASAAYFGGIIQATGALVVGRKLYDFTNGWGGQHPLGVHTVVLTHRPLEDNEHFTFCSEGIEKAIEIAQAKAGDKGVGLNSGEVARQAIDAGLVDEIFLDLVPVILGGGTPFFAPGKGYELEGPLSVIESTSVTHLRYKVKYGDAASQGE</sequence>
<evidence type="ECO:0000313" key="4">
    <source>
        <dbReference type="Proteomes" id="UP001500711"/>
    </source>
</evidence>
<dbReference type="InterPro" id="IPR024072">
    <property type="entry name" value="DHFR-like_dom_sf"/>
</dbReference>
<dbReference type="SUPFAM" id="SSF53597">
    <property type="entry name" value="Dihydrofolate reductase-like"/>
    <property type="match status" value="1"/>
</dbReference>
<evidence type="ECO:0000256" key="1">
    <source>
        <dbReference type="SAM" id="MobiDB-lite"/>
    </source>
</evidence>
<feature type="region of interest" description="Disordered" evidence="1">
    <location>
        <begin position="1"/>
        <end position="42"/>
    </location>
</feature>
<keyword evidence="4" id="KW-1185">Reference proteome</keyword>
<feature type="compositionally biased region" description="Gly residues" evidence="1">
    <location>
        <begin position="30"/>
        <end position="41"/>
    </location>
</feature>